<feature type="region of interest" description="Disordered" evidence="1">
    <location>
        <begin position="281"/>
        <end position="347"/>
    </location>
</feature>
<accession>A0A2J8AFV8</accession>
<feature type="region of interest" description="Disordered" evidence="1">
    <location>
        <begin position="2272"/>
        <end position="2308"/>
    </location>
</feature>
<feature type="compositionally biased region" description="Basic and acidic residues" evidence="1">
    <location>
        <begin position="289"/>
        <end position="317"/>
    </location>
</feature>
<dbReference type="InterPro" id="IPR016024">
    <property type="entry name" value="ARM-type_fold"/>
</dbReference>
<organism evidence="3 4">
    <name type="scientific">Tetrabaena socialis</name>
    <dbReference type="NCBI Taxonomy" id="47790"/>
    <lineage>
        <taxon>Eukaryota</taxon>
        <taxon>Viridiplantae</taxon>
        <taxon>Chlorophyta</taxon>
        <taxon>core chlorophytes</taxon>
        <taxon>Chlorophyceae</taxon>
        <taxon>CS clade</taxon>
        <taxon>Chlamydomonadales</taxon>
        <taxon>Tetrabaenaceae</taxon>
        <taxon>Tetrabaena</taxon>
    </lineage>
</organism>
<reference evidence="3 4" key="1">
    <citation type="journal article" date="2017" name="Mol. Biol. Evol.">
        <title>The 4-celled Tetrabaena socialis nuclear genome reveals the essential components for genetic control of cell number at the origin of multicellularity in the volvocine lineage.</title>
        <authorList>
            <person name="Featherston J."/>
            <person name="Arakaki Y."/>
            <person name="Hanschen E.R."/>
            <person name="Ferris P.J."/>
            <person name="Michod R.E."/>
            <person name="Olson B.J.S.C."/>
            <person name="Nozaki H."/>
            <person name="Durand P.M."/>
        </authorList>
    </citation>
    <scope>NUCLEOTIDE SEQUENCE [LARGE SCALE GENOMIC DNA]</scope>
    <source>
        <strain evidence="3 4">NIES-571</strain>
    </source>
</reference>
<dbReference type="OrthoDB" id="553252at2759"/>
<feature type="compositionally biased region" description="Polar residues" evidence="1">
    <location>
        <begin position="129"/>
        <end position="145"/>
    </location>
</feature>
<dbReference type="SUPFAM" id="SSF48371">
    <property type="entry name" value="ARM repeat"/>
    <property type="match status" value="1"/>
</dbReference>
<feature type="region of interest" description="Disordered" evidence="1">
    <location>
        <begin position="1820"/>
        <end position="1870"/>
    </location>
</feature>
<protein>
    <recommendedName>
        <fullName evidence="2">Rotatin N-terminal domain-containing protein</fullName>
    </recommendedName>
</protein>
<feature type="compositionally biased region" description="Low complexity" evidence="1">
    <location>
        <begin position="1423"/>
        <end position="1439"/>
    </location>
</feature>
<dbReference type="PANTHER" id="PTHR31691:SF1">
    <property type="entry name" value="ROTATIN"/>
    <property type="match status" value="1"/>
</dbReference>
<evidence type="ECO:0000313" key="3">
    <source>
        <dbReference type="EMBL" id="PNH11400.1"/>
    </source>
</evidence>
<name>A0A2J8AFV8_9CHLO</name>
<feature type="region of interest" description="Disordered" evidence="1">
    <location>
        <begin position="1419"/>
        <end position="1441"/>
    </location>
</feature>
<dbReference type="GO" id="GO:0036064">
    <property type="term" value="C:ciliary basal body"/>
    <property type="evidence" value="ECO:0007669"/>
    <property type="project" value="InterPro"/>
</dbReference>
<dbReference type="GO" id="GO:0044782">
    <property type="term" value="P:cilium organization"/>
    <property type="evidence" value="ECO:0007669"/>
    <property type="project" value="InterPro"/>
</dbReference>
<gene>
    <name evidence="3" type="ORF">TSOC_001802</name>
</gene>
<feature type="region of interest" description="Disordered" evidence="1">
    <location>
        <begin position="2473"/>
        <end position="2501"/>
    </location>
</feature>
<feature type="compositionally biased region" description="Low complexity" evidence="1">
    <location>
        <begin position="1944"/>
        <end position="1977"/>
    </location>
</feature>
<feature type="compositionally biased region" description="Low complexity" evidence="1">
    <location>
        <begin position="2282"/>
        <end position="2308"/>
    </location>
</feature>
<evidence type="ECO:0000259" key="2">
    <source>
        <dbReference type="Pfam" id="PF14726"/>
    </source>
</evidence>
<feature type="domain" description="Rotatin N-terminal" evidence="2">
    <location>
        <begin position="20"/>
        <end position="116"/>
    </location>
</feature>
<feature type="compositionally biased region" description="Low complexity" evidence="1">
    <location>
        <begin position="1985"/>
        <end position="2039"/>
    </location>
</feature>
<feature type="compositionally biased region" description="Gly residues" evidence="1">
    <location>
        <begin position="2429"/>
        <end position="2440"/>
    </location>
</feature>
<dbReference type="InterPro" id="IPR030791">
    <property type="entry name" value="Rotatin"/>
</dbReference>
<feature type="region of interest" description="Disordered" evidence="1">
    <location>
        <begin position="2406"/>
        <end position="2440"/>
    </location>
</feature>
<dbReference type="PANTHER" id="PTHR31691">
    <property type="entry name" value="ROTATIN"/>
    <property type="match status" value="1"/>
</dbReference>
<dbReference type="EMBL" id="PGGS01000030">
    <property type="protein sequence ID" value="PNH11400.1"/>
    <property type="molecule type" value="Genomic_DNA"/>
</dbReference>
<feature type="compositionally biased region" description="Low complexity" evidence="1">
    <location>
        <begin position="2417"/>
        <end position="2428"/>
    </location>
</feature>
<comment type="caution">
    <text evidence="3">The sequence shown here is derived from an EMBL/GenBank/DDBJ whole genome shotgun (WGS) entry which is preliminary data.</text>
</comment>
<sequence>MGTQDDRALTTDKLVHPLAEVRRRAVQSIDFKLKHGLLVHEDLAKDRVALKNLLGCLQHGDNGIPTDAVVLMLLARAAAVPFAARQLLHCGAEHVFAHLMRSRPAELQDVIAAAMAAIHSAPALMGQGPSPNAYSQGAARDNSSVPAGAAHGSPFAFTPSKEHHVRHEAPGPSPRDWLLHPVALAQSDDHELFELSLRLKYLDEPRVTFPALLQLHASVLLDLPVEAVAARHNVVDHLLALLTSAAARPDVVAAAAASLLRIVVLLKRALLLATDPMYNSPGGGVGSEAEARAADDVGHDEAGPRLDGTDAPGERPLGRSGQRLLPQALPAPPSSGAGSHANRFTSGDDEPVNVTRLAYLIAIQAFHALKDPGRLFAVAPLLEELVPLLLLGPDGALAVGGEQERVKWAQLLQVLSQALLANLSIARAESPPIVQAYTRNGGATPLPPLLNAPAAAVLTLAARLLSALPSALWAPEVVPPALLDTLAAAARDEVLSALLPGVRAAALPLLRAMRPDVCTLLDVAAAGEQALAAADLLVRQVPLLREGALAPARWLQQLQLALPALHLPGQGALLEAVVQGLALACGARGSADASGASGSPGDAGGPGAGAAAAAWSLQSEGLLMSLLAHPRSEVALACYALLEELVREVGAQPGHPLPRMLVHQVVLDGGQRDDLVVPAANPRLARSFRPADVANLLAITANAALAPELRRSACEQMLALAAEERLRECLQEEASLRVIARVVSSALRYPTTAASLTASQASALAEAGLPPPQPDSLSCLDVQLPVAALNLLFVLASHSARVRAWLVRDEAPPGASPTQPCDGGAWAEMGAGGAPGVGGSGGEEVGGGLGMLVEGVLALAFHPMVTVRRSVARLFAAVCFGGEADRWSGWAALEGAAGAAGGQGDAPGVRRAAGGTGSAGDVLRLPAPFQRSYCFPCRVTWLGLPAVVARPSEQARGLEGKPQLQDVVSEQRELVVLVVQERQALRAAGGDTARLLALMNEQPDRLGMLPPAAVHTLAANIRAVAPAVLVSRCLAAVSASASHAECSAALRGLQTACSTRQGVAALAAGGWQVHLEQLLSCSPASPEDRALWRELLGPIQRAVVSGAMNEPQLLQLALYLQQSTGQLLSPPDAMTDPPTVPVALAGSAMLPDHTAQHAHIACTLDVLATLVELVRCARERLTLRQALRVLSALSPTALLNTLATAYIGNTAANYGCRVLAIQLLHEATALLAAVRAAGADEPPPLDPGLGEALRTCLHSLLGNVSGGFAATAASAQRLTGGGGGPAVAAVAAERARERQAGGFAGKAAVRLAMHCLLHVTALLPPQDWTSSWQQLSGSFWVSRLMRDRDGVQRTLAVEVLARLLQPGADGTQGMVAQGWPDAVKMMARAATDRGNCFALRAAALRALCACMAQDAQPGAPTQAASEAGGSGPAATPASELPLPRRQLFSSRTSLPPAASLLRDDALWAGLAALLRDPAAPAPCLAAGLALLLQALLLEGKRSAGLLRQLGLMGRLLQMLDVAAALQQTGGEAEGWSRTGAGRGAVLAVLGAEAGGRGGAGRGDGRGAAEGGAVEGAAAAEQGAAGWADVTADVQLERAVGLDAGAGPGAAPLPAADPSQLHQHLCALRCAGLVAALVAHTQQEPALLQLHLIGHAPADVARALLAAFVRLAAGVATLEGASRGSWLHSRGMHAAALGAARLEAVRQCAVASTALLQALTEQEAQQLLGPLDAALSRGSGPLLPHCAEVLLAGCSPQPLRLAVVCLVASLLAHGGTAAQLLHFPGTDGEYLVGSTGREVGAGLFAALAALLPDDALDCAPSAPTDAAPWPRSPAGGGSSTLRGSTAAFSPRLLSGRGVGGGVEPPGRTGASPAGLGASELCVIVAMRNLLAHSAGAKQAATRAGYHRLLFRCCAGGAVALAEATVAPQGAGCGERKGGEAAVGGAPSPAKSTSSRAAPPAASTGAGGRASAATAASRGRASHRRPAASGAPAGLRQREQAAAAELAAAEGLAAEATPASPATVAPSPVRSQAQGGGAAAPSAAAERKLAARRLLEQKVVASLSLLKHLAHGSTAARQVLARDGAVAALRSLWPPASAATSGPLFHELLGCAANLLPGCAEARLQLAQEGARAEAGGPAAGGAGTLLGSLLACLWGPSPAAQAPRLEATTFGLLVGVLLQLSSAEDGAALLIRSPFLPACHAALHDMANSAGGGRAGAGGGRLGRDLPRQAALLQLLAALAAWPDGQRALLKSCSAPGLLELVVRLIAPGHDGALPAPAPSGPSAPATAGRLPSHSQQQQQHPQQHAQGAAAALAALRNSALALLRNLCFAAEAKSHLLAHPALLPALVAASEAVADNPQGAALAASGLWSLSYHGEKVKAALRRVPSAPQRLVAALATCRFQESRAAARAQEQEQGRSRAAQQQQQQGEAQGGGLPGHGEALGAGAQQEQLLWLQRAGAQLAGLMEALQAATGPVHGEGGGGPDVLVCTPWPPDRSPQRDQS</sequence>
<dbReference type="Pfam" id="PF14726">
    <property type="entry name" value="RTTN_N"/>
    <property type="match status" value="1"/>
</dbReference>
<evidence type="ECO:0000313" key="4">
    <source>
        <dbReference type="Proteomes" id="UP000236333"/>
    </source>
</evidence>
<feature type="region of interest" description="Disordered" evidence="1">
    <location>
        <begin position="129"/>
        <end position="153"/>
    </location>
</feature>
<proteinExistence type="predicted"/>
<dbReference type="InterPro" id="IPR029249">
    <property type="entry name" value="Rotatin_N"/>
</dbReference>
<feature type="region of interest" description="Disordered" evidence="1">
    <location>
        <begin position="1928"/>
        <end position="2039"/>
    </location>
</feature>
<keyword evidence="4" id="KW-1185">Reference proteome</keyword>
<feature type="compositionally biased region" description="Low complexity" evidence="1">
    <location>
        <begin position="321"/>
        <end position="339"/>
    </location>
</feature>
<dbReference type="Proteomes" id="UP000236333">
    <property type="component" value="Unassembled WGS sequence"/>
</dbReference>
<evidence type="ECO:0000256" key="1">
    <source>
        <dbReference type="SAM" id="MobiDB-lite"/>
    </source>
</evidence>